<gene>
    <name evidence="4" type="ORF">SAMN05216175_11656</name>
</gene>
<accession>A0A1I2VBQ7</accession>
<dbReference type="Pfam" id="PF04353">
    <property type="entry name" value="Rsd_AlgQ"/>
    <property type="match status" value="1"/>
</dbReference>
<comment type="similarity">
    <text evidence="3">Belongs to the Rsd/AlgQ family.</text>
</comment>
<proteinExistence type="inferred from homology"/>
<dbReference type="GO" id="GO:0006355">
    <property type="term" value="P:regulation of DNA-templated transcription"/>
    <property type="evidence" value="ECO:0007669"/>
    <property type="project" value="InterPro"/>
</dbReference>
<dbReference type="InterPro" id="IPR038309">
    <property type="entry name" value="Rsd/AlgQ_sf"/>
</dbReference>
<name>A0A1I2VBQ7_9GAMM</name>
<keyword evidence="2 3" id="KW-0804">Transcription</keyword>
<keyword evidence="1 3" id="KW-0805">Transcription regulation</keyword>
<dbReference type="AlphaFoldDB" id="A0A1I2VBQ7"/>
<dbReference type="PIRSF" id="PIRSF016548">
    <property type="entry name" value="Rsd_AlgQ"/>
    <property type="match status" value="1"/>
</dbReference>
<evidence type="ECO:0000313" key="4">
    <source>
        <dbReference type="EMBL" id="SFG86795.1"/>
    </source>
</evidence>
<organism evidence="4 5">
    <name type="scientific">Neptunomonas qingdaonensis</name>
    <dbReference type="NCBI Taxonomy" id="1045558"/>
    <lineage>
        <taxon>Bacteria</taxon>
        <taxon>Pseudomonadati</taxon>
        <taxon>Pseudomonadota</taxon>
        <taxon>Gammaproteobacteria</taxon>
        <taxon>Oceanospirillales</taxon>
        <taxon>Oceanospirillaceae</taxon>
        <taxon>Neptunomonas</taxon>
    </lineage>
</organism>
<reference evidence="5" key="1">
    <citation type="submission" date="2016-10" db="EMBL/GenBank/DDBJ databases">
        <authorList>
            <person name="Varghese N."/>
            <person name="Submissions S."/>
        </authorList>
    </citation>
    <scope>NUCLEOTIDE SEQUENCE [LARGE SCALE GENOMIC DNA]</scope>
    <source>
        <strain evidence="5">CGMCC 1.10971</strain>
    </source>
</reference>
<sequence>MLEKCESARERWGGISDIIDQWLEHRQKLISKFVSLPNVEVRDIESHVEFFCTSMMDYLSSGHFEVYEKLLHEGSEFNDGGLEEAQKIFPRIQPTTDIALDFNDAYASLKNPTVQQIREFSFQLSKLGENLEERFALEDQLIEILHTSHRDRVMDEA</sequence>
<dbReference type="OrthoDB" id="5567237at2"/>
<dbReference type="Gene3D" id="1.20.120.1370">
    <property type="entry name" value="Regulator of RNA polymerase sigma(70) subunit, domain 4"/>
    <property type="match status" value="1"/>
</dbReference>
<dbReference type="RefSeq" id="WP_090730136.1">
    <property type="nucleotide sequence ID" value="NZ_FOOU01000016.1"/>
</dbReference>
<evidence type="ECO:0000256" key="2">
    <source>
        <dbReference type="ARBA" id="ARBA00023163"/>
    </source>
</evidence>
<keyword evidence="5" id="KW-1185">Reference proteome</keyword>
<dbReference type="InterPro" id="IPR007448">
    <property type="entry name" value="Sigma70_reg_Rsd_AlgQ"/>
</dbReference>
<dbReference type="Proteomes" id="UP000198623">
    <property type="component" value="Unassembled WGS sequence"/>
</dbReference>
<evidence type="ECO:0000256" key="1">
    <source>
        <dbReference type="ARBA" id="ARBA00023015"/>
    </source>
</evidence>
<dbReference type="NCBIfam" id="NF008723">
    <property type="entry name" value="PRK11718.1"/>
    <property type="match status" value="1"/>
</dbReference>
<evidence type="ECO:0000256" key="3">
    <source>
        <dbReference type="RuleBase" id="RU004409"/>
    </source>
</evidence>
<evidence type="ECO:0000313" key="5">
    <source>
        <dbReference type="Proteomes" id="UP000198623"/>
    </source>
</evidence>
<dbReference type="STRING" id="1045558.SAMN05216175_11656"/>
<protein>
    <submittedName>
        <fullName evidence="4">Regulator of sigma D</fullName>
    </submittedName>
</protein>
<dbReference type="EMBL" id="FOOU01000016">
    <property type="protein sequence ID" value="SFG86795.1"/>
    <property type="molecule type" value="Genomic_DNA"/>
</dbReference>